<evidence type="ECO:0000313" key="3">
    <source>
        <dbReference type="EMBL" id="SDX35308.1"/>
    </source>
</evidence>
<dbReference type="PANTHER" id="PTHR14239">
    <property type="entry name" value="DUDULIN-RELATED"/>
    <property type="match status" value="1"/>
</dbReference>
<evidence type="ECO:0000313" key="4">
    <source>
        <dbReference type="Proteomes" id="UP000199249"/>
    </source>
</evidence>
<sequence length="242" mass="26086">MNIGIIGAGHIGSALAVRLTSLDHTVYIANSRGPETLKDVEQKTGATPVTAEEAARRGTDLIVVTIPLKNIPDLPNDLFAGVPAQVPVIDTSNYYPLLRDGQMPELETGDLTESEWVQQHLGRPVVKVFNNIYAAHLENKGQPAGTTGRIALPVASDDAAAKQKVMALVEELGFDAVDDGTLHESWRQQPGTPSYGADMPADKLREHLASLGTERTEAQHAEYLANHAKQEQEMAAQGIKLK</sequence>
<dbReference type="InterPro" id="IPR036291">
    <property type="entry name" value="NAD(P)-bd_dom_sf"/>
</dbReference>
<dbReference type="GO" id="GO:0016491">
    <property type="term" value="F:oxidoreductase activity"/>
    <property type="evidence" value="ECO:0007669"/>
    <property type="project" value="UniProtKB-KW"/>
</dbReference>
<protein>
    <recommendedName>
        <fullName evidence="2">Pyrroline-5-carboxylate reductase catalytic N-terminal domain-containing protein</fullName>
    </recommendedName>
</protein>
<reference evidence="4" key="1">
    <citation type="submission" date="2016-10" db="EMBL/GenBank/DDBJ databases">
        <authorList>
            <person name="Varghese N."/>
            <person name="Submissions S."/>
        </authorList>
    </citation>
    <scope>NUCLEOTIDE SEQUENCE [LARGE SCALE GENOMIC DNA]</scope>
    <source>
        <strain evidence="4">CGMCC 1.8975</strain>
    </source>
</reference>
<dbReference type="Proteomes" id="UP000199249">
    <property type="component" value="Unassembled WGS sequence"/>
</dbReference>
<gene>
    <name evidence="3" type="ORF">SAMN04488069_101111</name>
</gene>
<dbReference type="RefSeq" id="WP_092736799.1">
    <property type="nucleotide sequence ID" value="NZ_FNOV01000001.1"/>
</dbReference>
<dbReference type="OrthoDB" id="9786864at2"/>
<dbReference type="EMBL" id="FNOV01000001">
    <property type="protein sequence ID" value="SDX35308.1"/>
    <property type="molecule type" value="Genomic_DNA"/>
</dbReference>
<name>A0A1H3B0U8_9BACT</name>
<keyword evidence="4" id="KW-1185">Reference proteome</keyword>
<dbReference type="InterPro" id="IPR051267">
    <property type="entry name" value="STEAP_metalloreductase"/>
</dbReference>
<organism evidence="3 4">
    <name type="scientific">Hymenobacter psychrophilus</name>
    <dbReference type="NCBI Taxonomy" id="651662"/>
    <lineage>
        <taxon>Bacteria</taxon>
        <taxon>Pseudomonadati</taxon>
        <taxon>Bacteroidota</taxon>
        <taxon>Cytophagia</taxon>
        <taxon>Cytophagales</taxon>
        <taxon>Hymenobacteraceae</taxon>
        <taxon>Hymenobacter</taxon>
    </lineage>
</organism>
<dbReference type="InterPro" id="IPR028939">
    <property type="entry name" value="P5C_Rdtase_cat_N"/>
</dbReference>
<dbReference type="SUPFAM" id="SSF51735">
    <property type="entry name" value="NAD(P)-binding Rossmann-fold domains"/>
    <property type="match status" value="1"/>
</dbReference>
<accession>A0A1H3B0U8</accession>
<evidence type="ECO:0000259" key="2">
    <source>
        <dbReference type="Pfam" id="PF03807"/>
    </source>
</evidence>
<evidence type="ECO:0000256" key="1">
    <source>
        <dbReference type="ARBA" id="ARBA00023002"/>
    </source>
</evidence>
<dbReference type="AlphaFoldDB" id="A0A1H3B0U8"/>
<keyword evidence="1" id="KW-0560">Oxidoreductase</keyword>
<dbReference type="Gene3D" id="3.40.50.720">
    <property type="entry name" value="NAD(P)-binding Rossmann-like Domain"/>
    <property type="match status" value="1"/>
</dbReference>
<proteinExistence type="predicted"/>
<dbReference type="Pfam" id="PF03807">
    <property type="entry name" value="F420_oxidored"/>
    <property type="match status" value="1"/>
</dbReference>
<feature type="domain" description="Pyrroline-5-carboxylate reductase catalytic N-terminal" evidence="2">
    <location>
        <begin position="3"/>
        <end position="94"/>
    </location>
</feature>